<comment type="caution">
    <text evidence="4">The sequence shown here is derived from an EMBL/GenBank/DDBJ whole genome shotgun (WGS) entry which is preliminary data.</text>
</comment>
<dbReference type="InterPro" id="IPR001789">
    <property type="entry name" value="Sig_transdc_resp-reg_receiver"/>
</dbReference>
<protein>
    <recommendedName>
        <fullName evidence="3">Response regulatory domain-containing protein</fullName>
    </recommendedName>
</protein>
<dbReference type="Pfam" id="PF00072">
    <property type="entry name" value="Response_reg"/>
    <property type="match status" value="1"/>
</dbReference>
<sequence length="120" mass="12444">MSRPRVLIVDDDTALLEITSAACEALGYPALTASSAPEALAVLSEHPSLELAIVDVTLGPDGDGFELGDDLAVGRKDLAIVYLSGFGDQVDRPAKHSGATVHRKPLPLADLRALLGATLS</sequence>
<dbReference type="PROSITE" id="PS50110">
    <property type="entry name" value="RESPONSE_REGULATORY"/>
    <property type="match status" value="1"/>
</dbReference>
<accession>A0A8J3EHC1</accession>
<organism evidence="4 5">
    <name type="scientific">Salipiger pallidus</name>
    <dbReference type="NCBI Taxonomy" id="1775170"/>
    <lineage>
        <taxon>Bacteria</taxon>
        <taxon>Pseudomonadati</taxon>
        <taxon>Pseudomonadota</taxon>
        <taxon>Alphaproteobacteria</taxon>
        <taxon>Rhodobacterales</taxon>
        <taxon>Roseobacteraceae</taxon>
        <taxon>Salipiger</taxon>
    </lineage>
</organism>
<dbReference type="GO" id="GO:0000160">
    <property type="term" value="P:phosphorelay signal transduction system"/>
    <property type="evidence" value="ECO:0007669"/>
    <property type="project" value="InterPro"/>
</dbReference>
<evidence type="ECO:0000256" key="2">
    <source>
        <dbReference type="PROSITE-ProRule" id="PRU00169"/>
    </source>
</evidence>
<dbReference type="AlphaFoldDB" id="A0A8J3EHC1"/>
<dbReference type="InterPro" id="IPR011006">
    <property type="entry name" value="CheY-like_superfamily"/>
</dbReference>
<dbReference type="Proteomes" id="UP000617145">
    <property type="component" value="Unassembled WGS sequence"/>
</dbReference>
<evidence type="ECO:0000259" key="3">
    <source>
        <dbReference type="PROSITE" id="PS50110"/>
    </source>
</evidence>
<gene>
    <name evidence="4" type="ORF">GCM10011415_27580</name>
</gene>
<evidence type="ECO:0000256" key="1">
    <source>
        <dbReference type="ARBA" id="ARBA00022553"/>
    </source>
</evidence>
<dbReference type="PANTHER" id="PTHR44591">
    <property type="entry name" value="STRESS RESPONSE REGULATOR PROTEIN 1"/>
    <property type="match status" value="1"/>
</dbReference>
<evidence type="ECO:0000313" key="4">
    <source>
        <dbReference type="EMBL" id="GGG77193.1"/>
    </source>
</evidence>
<feature type="modified residue" description="4-aspartylphosphate" evidence="2">
    <location>
        <position position="55"/>
    </location>
</feature>
<feature type="domain" description="Response regulatory" evidence="3">
    <location>
        <begin position="5"/>
        <end position="119"/>
    </location>
</feature>
<name>A0A8J3EHC1_9RHOB</name>
<keyword evidence="1 2" id="KW-0597">Phosphoprotein</keyword>
<evidence type="ECO:0000313" key="5">
    <source>
        <dbReference type="Proteomes" id="UP000617145"/>
    </source>
</evidence>
<dbReference type="RefSeq" id="WP_188790800.1">
    <property type="nucleotide sequence ID" value="NZ_BMJV01000005.1"/>
</dbReference>
<reference evidence="4" key="2">
    <citation type="submission" date="2020-09" db="EMBL/GenBank/DDBJ databases">
        <authorList>
            <person name="Sun Q."/>
            <person name="Zhou Y."/>
        </authorList>
    </citation>
    <scope>NUCLEOTIDE SEQUENCE</scope>
    <source>
        <strain evidence="4">CGMCC 1.15762</strain>
    </source>
</reference>
<proteinExistence type="predicted"/>
<dbReference type="SMART" id="SM00448">
    <property type="entry name" value="REC"/>
    <property type="match status" value="1"/>
</dbReference>
<reference evidence="4" key="1">
    <citation type="journal article" date="2014" name="Int. J. Syst. Evol. Microbiol.">
        <title>Complete genome sequence of Corynebacterium casei LMG S-19264T (=DSM 44701T), isolated from a smear-ripened cheese.</title>
        <authorList>
            <consortium name="US DOE Joint Genome Institute (JGI-PGF)"/>
            <person name="Walter F."/>
            <person name="Albersmeier A."/>
            <person name="Kalinowski J."/>
            <person name="Ruckert C."/>
        </authorList>
    </citation>
    <scope>NUCLEOTIDE SEQUENCE</scope>
    <source>
        <strain evidence="4">CGMCC 1.15762</strain>
    </source>
</reference>
<keyword evidence="5" id="KW-1185">Reference proteome</keyword>
<dbReference type="PANTHER" id="PTHR44591:SF18">
    <property type="entry name" value="REGULATORY PROTEIN"/>
    <property type="match status" value="1"/>
</dbReference>
<dbReference type="Gene3D" id="3.40.50.2300">
    <property type="match status" value="1"/>
</dbReference>
<dbReference type="SUPFAM" id="SSF52172">
    <property type="entry name" value="CheY-like"/>
    <property type="match status" value="1"/>
</dbReference>
<dbReference type="EMBL" id="BMJV01000005">
    <property type="protein sequence ID" value="GGG77193.1"/>
    <property type="molecule type" value="Genomic_DNA"/>
</dbReference>
<dbReference type="InterPro" id="IPR050595">
    <property type="entry name" value="Bact_response_regulator"/>
</dbReference>